<evidence type="ECO:0000313" key="1">
    <source>
        <dbReference type="EMBL" id="MBB3135583.1"/>
    </source>
</evidence>
<dbReference type="AlphaFoldDB" id="A0A4V2LIF8"/>
<comment type="caution">
    <text evidence="1">The sequence shown here is derived from an EMBL/GenBank/DDBJ whole genome shotgun (WGS) entry which is preliminary data.</text>
</comment>
<protein>
    <submittedName>
        <fullName evidence="1">Uncharacterized protein</fullName>
    </submittedName>
</protein>
<dbReference type="Proteomes" id="UP000518315">
    <property type="component" value="Unassembled WGS sequence"/>
</dbReference>
<reference evidence="1 2" key="1">
    <citation type="submission" date="2020-08" db="EMBL/GenBank/DDBJ databases">
        <title>Genomic Encyclopedia of Type Strains, Phase III (KMG-III): the genomes of soil and plant-associated and newly described type strains.</title>
        <authorList>
            <person name="Whitman W."/>
        </authorList>
    </citation>
    <scope>NUCLEOTIDE SEQUENCE [LARGE SCALE GENOMIC DNA]</scope>
    <source>
        <strain evidence="1 2">CECT 4113</strain>
    </source>
</reference>
<name>A0A4V2LIF8_9HYPH</name>
<evidence type="ECO:0000313" key="2">
    <source>
        <dbReference type="Proteomes" id="UP000518315"/>
    </source>
</evidence>
<accession>A0A4V2LIF8</accession>
<dbReference type="EMBL" id="JACHXH010000011">
    <property type="protein sequence ID" value="MBB3135583.1"/>
    <property type="molecule type" value="Genomic_DNA"/>
</dbReference>
<sequence length="65" mass="7496">MDFTKDSDLKIKGSFIMKSAGDFVMGLPNAFFCPGFHGRQDRDHAYLPLRSRQLFSRPTKDIKEE</sequence>
<organism evidence="1 2">
    <name type="scientific">Rhizobium pisi</name>
    <dbReference type="NCBI Taxonomy" id="574561"/>
    <lineage>
        <taxon>Bacteria</taxon>
        <taxon>Pseudomonadati</taxon>
        <taxon>Pseudomonadota</taxon>
        <taxon>Alphaproteobacteria</taxon>
        <taxon>Hyphomicrobiales</taxon>
        <taxon>Rhizobiaceae</taxon>
        <taxon>Rhizobium/Agrobacterium group</taxon>
        <taxon>Rhizobium</taxon>
    </lineage>
</organism>
<gene>
    <name evidence="1" type="ORF">FHS26_003329</name>
</gene>
<dbReference type="RefSeq" id="WP_125846156.1">
    <property type="nucleotide sequence ID" value="NZ_JACHXH010000011.1"/>
</dbReference>
<keyword evidence="2" id="KW-1185">Reference proteome</keyword>
<proteinExistence type="predicted"/>